<evidence type="ECO:0000256" key="3">
    <source>
        <dbReference type="ARBA" id="ARBA00023134"/>
    </source>
</evidence>
<keyword evidence="3" id="KW-0342">GTP-binding</keyword>
<dbReference type="InterPro" id="IPR001806">
    <property type="entry name" value="Small_GTPase"/>
</dbReference>
<evidence type="ECO:0008006" key="6">
    <source>
        <dbReference type="Google" id="ProtNLM"/>
    </source>
</evidence>
<evidence type="ECO:0000256" key="1">
    <source>
        <dbReference type="ARBA" id="ARBA00006270"/>
    </source>
</evidence>
<evidence type="ECO:0000256" key="2">
    <source>
        <dbReference type="ARBA" id="ARBA00022741"/>
    </source>
</evidence>
<gene>
    <name evidence="4" type="ORF">A6R68_05137</name>
</gene>
<dbReference type="GO" id="GO:0005525">
    <property type="term" value="F:GTP binding"/>
    <property type="evidence" value="ECO:0007669"/>
    <property type="project" value="UniProtKB-KW"/>
</dbReference>
<reference evidence="4 5" key="1">
    <citation type="submission" date="2016-06" db="EMBL/GenBank/DDBJ databases">
        <title>The Draft Genome Sequence and Annotation of the Desert Woodrat Neotoma lepida.</title>
        <authorList>
            <person name="Campbell M."/>
            <person name="Oakeson K.F."/>
            <person name="Yandell M."/>
            <person name="Halpert J.R."/>
            <person name="Dearing D."/>
        </authorList>
    </citation>
    <scope>NUCLEOTIDE SEQUENCE [LARGE SCALE GENOMIC DNA]</scope>
    <source>
        <strain evidence="4">417</strain>
        <tissue evidence="4">Liver</tissue>
    </source>
</reference>
<dbReference type="Pfam" id="PF00071">
    <property type="entry name" value="Ras"/>
    <property type="match status" value="1"/>
</dbReference>
<dbReference type="PROSITE" id="PS51421">
    <property type="entry name" value="RAS"/>
    <property type="match status" value="1"/>
</dbReference>
<sequence length="119" mass="13309">MLMVLVGNKYDLAASTVESGQAQYLAWSYGIPYLETSAKTQQGMENAFYMLIHEIWQHELRKLNPPEESCPGCLTCNHIGQERFTSGVKLQVAAQTPPLARYLPYLSGEAYPGIRNLSL</sequence>
<feature type="non-terminal residue" evidence="4">
    <location>
        <position position="119"/>
    </location>
</feature>
<dbReference type="Proteomes" id="UP000092124">
    <property type="component" value="Unassembled WGS sequence"/>
</dbReference>
<evidence type="ECO:0000313" key="4">
    <source>
        <dbReference type="EMBL" id="OBS66322.1"/>
    </source>
</evidence>
<proteinExistence type="inferred from homology"/>
<dbReference type="STRING" id="56216.A0A1A6GLW1"/>
<dbReference type="EMBL" id="LZPO01087310">
    <property type="protein sequence ID" value="OBS66322.1"/>
    <property type="molecule type" value="Genomic_DNA"/>
</dbReference>
<dbReference type="Gene3D" id="3.40.50.300">
    <property type="entry name" value="P-loop containing nucleotide triphosphate hydrolases"/>
    <property type="match status" value="1"/>
</dbReference>
<dbReference type="SUPFAM" id="SSF52540">
    <property type="entry name" value="P-loop containing nucleoside triphosphate hydrolases"/>
    <property type="match status" value="1"/>
</dbReference>
<comment type="caution">
    <text evidence="4">The sequence shown here is derived from an EMBL/GenBank/DDBJ whole genome shotgun (WGS) entry which is preliminary data.</text>
</comment>
<dbReference type="InterPro" id="IPR027417">
    <property type="entry name" value="P-loop_NTPase"/>
</dbReference>
<dbReference type="AlphaFoldDB" id="A0A1A6GLW1"/>
<evidence type="ECO:0000313" key="5">
    <source>
        <dbReference type="Proteomes" id="UP000092124"/>
    </source>
</evidence>
<keyword evidence="5" id="KW-1185">Reference proteome</keyword>
<dbReference type="GO" id="GO:0003924">
    <property type="term" value="F:GTPase activity"/>
    <property type="evidence" value="ECO:0007669"/>
    <property type="project" value="InterPro"/>
</dbReference>
<dbReference type="PANTHER" id="PTHR47978">
    <property type="match status" value="1"/>
</dbReference>
<comment type="similarity">
    <text evidence="1">Belongs to the small GTPase superfamily. Rab family.</text>
</comment>
<name>A0A1A6GLW1_NEOLE</name>
<dbReference type="OrthoDB" id="5976022at2759"/>
<keyword evidence="2" id="KW-0547">Nucleotide-binding</keyword>
<protein>
    <recommendedName>
        <fullName evidence="6">Small monomeric GTPase</fullName>
    </recommendedName>
</protein>
<organism evidence="4 5">
    <name type="scientific">Neotoma lepida</name>
    <name type="common">Desert woodrat</name>
    <dbReference type="NCBI Taxonomy" id="56216"/>
    <lineage>
        <taxon>Eukaryota</taxon>
        <taxon>Metazoa</taxon>
        <taxon>Chordata</taxon>
        <taxon>Craniata</taxon>
        <taxon>Vertebrata</taxon>
        <taxon>Euteleostomi</taxon>
        <taxon>Mammalia</taxon>
        <taxon>Eutheria</taxon>
        <taxon>Euarchontoglires</taxon>
        <taxon>Glires</taxon>
        <taxon>Rodentia</taxon>
        <taxon>Myomorpha</taxon>
        <taxon>Muroidea</taxon>
        <taxon>Cricetidae</taxon>
        <taxon>Neotominae</taxon>
        <taxon>Neotoma</taxon>
    </lineage>
</organism>
<accession>A0A1A6GLW1</accession>